<evidence type="ECO:0000256" key="1">
    <source>
        <dbReference type="ARBA" id="ARBA00022468"/>
    </source>
</evidence>
<feature type="compositionally biased region" description="Low complexity" evidence="2">
    <location>
        <begin position="386"/>
        <end position="397"/>
    </location>
</feature>
<dbReference type="PANTHER" id="PTHR15228">
    <property type="entry name" value="SPERMATHECAL PHYSIOLOGY VARIANT"/>
    <property type="match status" value="1"/>
</dbReference>
<organism evidence="4 5">
    <name type="scientific">Mortierella polycephala</name>
    <dbReference type="NCBI Taxonomy" id="41804"/>
    <lineage>
        <taxon>Eukaryota</taxon>
        <taxon>Fungi</taxon>
        <taxon>Fungi incertae sedis</taxon>
        <taxon>Mucoromycota</taxon>
        <taxon>Mortierellomycotina</taxon>
        <taxon>Mortierellomycetes</taxon>
        <taxon>Mortierellales</taxon>
        <taxon>Mortierellaceae</taxon>
        <taxon>Mortierella</taxon>
    </lineage>
</organism>
<dbReference type="Pfam" id="PF00620">
    <property type="entry name" value="RhoGAP"/>
    <property type="match status" value="1"/>
</dbReference>
<dbReference type="InterPro" id="IPR008936">
    <property type="entry name" value="Rho_GTPase_activation_prot"/>
</dbReference>
<dbReference type="SUPFAM" id="SSF48350">
    <property type="entry name" value="GTPase activation domain, GAP"/>
    <property type="match status" value="1"/>
</dbReference>
<protein>
    <recommendedName>
        <fullName evidence="3">Rho-GAP domain-containing protein</fullName>
    </recommendedName>
</protein>
<dbReference type="AlphaFoldDB" id="A0A9P6QIP1"/>
<dbReference type="GO" id="GO:0005096">
    <property type="term" value="F:GTPase activator activity"/>
    <property type="evidence" value="ECO:0007669"/>
    <property type="project" value="UniProtKB-KW"/>
</dbReference>
<dbReference type="PANTHER" id="PTHR15228:SF25">
    <property type="entry name" value="F-BAR DOMAIN-CONTAINING PROTEIN"/>
    <property type="match status" value="1"/>
</dbReference>
<keyword evidence="1" id="KW-0343">GTPase activation</keyword>
<feature type="domain" description="Rho-GAP" evidence="3">
    <location>
        <begin position="14"/>
        <end position="281"/>
    </location>
</feature>
<name>A0A9P6QIP1_9FUNG</name>
<dbReference type="InterPro" id="IPR051025">
    <property type="entry name" value="RhoGAP"/>
</dbReference>
<evidence type="ECO:0000259" key="3">
    <source>
        <dbReference type="PROSITE" id="PS50238"/>
    </source>
</evidence>
<keyword evidence="5" id="KW-1185">Reference proteome</keyword>
<dbReference type="OrthoDB" id="185175at2759"/>
<reference evidence="4" key="1">
    <citation type="journal article" date="2020" name="Fungal Divers.">
        <title>Resolving the Mortierellaceae phylogeny through synthesis of multi-gene phylogenetics and phylogenomics.</title>
        <authorList>
            <person name="Vandepol N."/>
            <person name="Liber J."/>
            <person name="Desiro A."/>
            <person name="Na H."/>
            <person name="Kennedy M."/>
            <person name="Barry K."/>
            <person name="Grigoriev I.V."/>
            <person name="Miller A.N."/>
            <person name="O'Donnell K."/>
            <person name="Stajich J.E."/>
            <person name="Bonito G."/>
        </authorList>
    </citation>
    <scope>NUCLEOTIDE SEQUENCE</scope>
    <source>
        <strain evidence="4">KOD948</strain>
    </source>
</reference>
<sequence>MVSGPPTNSPIFGAKLEDAIRISHIPDKPLVPAVLYRCAVFLEAKGVDEVGLYRVPGSHANVQRLKKLFDTGKDHDLLAMKGTDPNDIATLLKLYLRECLVFAPTLSIGSVLFKALLGGYYDGVDSSADRCMGLKIVWGGLLQDVEYNVQEWSEDADELQQFGTGRGHTTADKEEYIESDMQQDQNHFQQHKDHHDIHHQQFISNMSPFSDHHATNTSFTTITSSNEIGPPILEECSDTVQTISNPFISDDLEDGKSTGATKCDELSLMNAMLLKEEMAIKAVSGALLSQPESDTDKAAQTLEALVAEAKTQQPSHLTLTAIVPSSFTMASSANNSVHCSIPTLSEDPSAVGHINIGASNTPVLLNSTTTAVKESLPTTASYVSAEAAPSSVPSDSPTFLESNTDAPQIPPFDRISMTL</sequence>
<evidence type="ECO:0000313" key="4">
    <source>
        <dbReference type="EMBL" id="KAG0267080.1"/>
    </source>
</evidence>
<dbReference type="EMBL" id="JAAAJA010000008">
    <property type="protein sequence ID" value="KAG0267080.1"/>
    <property type="molecule type" value="Genomic_DNA"/>
</dbReference>
<dbReference type="Proteomes" id="UP000726737">
    <property type="component" value="Unassembled WGS sequence"/>
</dbReference>
<proteinExistence type="predicted"/>
<evidence type="ECO:0000256" key="2">
    <source>
        <dbReference type="SAM" id="MobiDB-lite"/>
    </source>
</evidence>
<feature type="region of interest" description="Disordered" evidence="2">
    <location>
        <begin position="386"/>
        <end position="419"/>
    </location>
</feature>
<gene>
    <name evidence="4" type="ORF">BG011_009152</name>
</gene>
<accession>A0A9P6QIP1</accession>
<dbReference type="GO" id="GO:0007165">
    <property type="term" value="P:signal transduction"/>
    <property type="evidence" value="ECO:0007669"/>
    <property type="project" value="InterPro"/>
</dbReference>
<dbReference type="PROSITE" id="PS50238">
    <property type="entry name" value="RHOGAP"/>
    <property type="match status" value="1"/>
</dbReference>
<dbReference type="InterPro" id="IPR000198">
    <property type="entry name" value="RhoGAP_dom"/>
</dbReference>
<dbReference type="Gene3D" id="1.10.555.10">
    <property type="entry name" value="Rho GTPase activation protein"/>
    <property type="match status" value="1"/>
</dbReference>
<comment type="caution">
    <text evidence="4">The sequence shown here is derived from an EMBL/GenBank/DDBJ whole genome shotgun (WGS) entry which is preliminary data.</text>
</comment>
<evidence type="ECO:0000313" key="5">
    <source>
        <dbReference type="Proteomes" id="UP000726737"/>
    </source>
</evidence>
<dbReference type="SMART" id="SM00324">
    <property type="entry name" value="RhoGAP"/>
    <property type="match status" value="1"/>
</dbReference>